<dbReference type="PANTHER" id="PTHR43428">
    <property type="entry name" value="ARSENATE REDUCTASE"/>
    <property type="match status" value="1"/>
</dbReference>
<dbReference type="SUPFAM" id="SSF52788">
    <property type="entry name" value="Phosphotyrosine protein phosphatases I"/>
    <property type="match status" value="1"/>
</dbReference>
<dbReference type="Proteomes" id="UP001165302">
    <property type="component" value="Unassembled WGS sequence"/>
</dbReference>
<evidence type="ECO:0000313" key="2">
    <source>
        <dbReference type="Proteomes" id="UP001165302"/>
    </source>
</evidence>
<dbReference type="Gene3D" id="3.40.50.2300">
    <property type="match status" value="1"/>
</dbReference>
<protein>
    <submittedName>
        <fullName evidence="1">Protein-tyrosine-phosphatase</fullName>
    </submittedName>
</protein>
<proteinExistence type="predicted"/>
<evidence type="ECO:0000313" key="1">
    <source>
        <dbReference type="EMBL" id="MCA5006401.1"/>
    </source>
</evidence>
<accession>A0ABS7ZAG8</accession>
<organism evidence="1 2">
    <name type="scientific">Sphingobacterium bovistauri</name>
    <dbReference type="NCBI Taxonomy" id="2781959"/>
    <lineage>
        <taxon>Bacteria</taxon>
        <taxon>Pseudomonadati</taxon>
        <taxon>Bacteroidota</taxon>
        <taxon>Sphingobacteriia</taxon>
        <taxon>Sphingobacteriales</taxon>
        <taxon>Sphingobacteriaceae</taxon>
        <taxon>Sphingobacterium</taxon>
    </lineage>
</organism>
<name>A0ABS7ZAG8_9SPHI</name>
<dbReference type="PANTHER" id="PTHR43428:SF1">
    <property type="entry name" value="ARSENATE REDUCTASE"/>
    <property type="match status" value="1"/>
</dbReference>
<keyword evidence="2" id="KW-1185">Reference proteome</keyword>
<dbReference type="EMBL" id="JADEYP010000033">
    <property type="protein sequence ID" value="MCA5006401.1"/>
    <property type="molecule type" value="Genomic_DNA"/>
</dbReference>
<gene>
    <name evidence="1" type="ORF">IPZ78_14735</name>
</gene>
<sequence>MYEKLLDTIAIIQDFTVISAERKIILQPLIDYIQLNIHVNQATNLNFICTHNSRRSHLAQIWGQCAAYYYIIPSVYCYSGGTEETSLFPMVVKTIQNQGFMVSALTKDDNTVYAIKMDKNTMPIISFSKKYNHSFNPAGNFAAIMTCSEADNGCPFIAGAEIRLPVQYEDPKISDYTSLQDKVYSDRSLEIAKEMFYVFSKIDIQKS</sequence>
<comment type="caution">
    <text evidence="1">The sequence shown here is derived from an EMBL/GenBank/DDBJ whole genome shotgun (WGS) entry which is preliminary data.</text>
</comment>
<reference evidence="1" key="1">
    <citation type="submission" date="2020-10" db="EMBL/GenBank/DDBJ databases">
        <authorList>
            <person name="Lu T."/>
            <person name="Wang Q."/>
            <person name="Han X."/>
        </authorList>
    </citation>
    <scope>NUCLEOTIDE SEQUENCE</scope>
    <source>
        <strain evidence="1">WQ 366</strain>
    </source>
</reference>
<dbReference type="InterPro" id="IPR036196">
    <property type="entry name" value="Ptyr_pPase_sf"/>
</dbReference>
<dbReference type="RefSeq" id="WP_225554761.1">
    <property type="nucleotide sequence ID" value="NZ_JADEYP010000033.1"/>
</dbReference>